<feature type="compositionally biased region" description="Polar residues" evidence="4">
    <location>
        <begin position="152"/>
        <end position="161"/>
    </location>
</feature>
<evidence type="ECO:0000256" key="2">
    <source>
        <dbReference type="ARBA" id="ARBA00022771"/>
    </source>
</evidence>
<dbReference type="EMBL" id="JAVDPF010000008">
    <property type="protein sequence ID" value="KAL1880920.1"/>
    <property type="molecule type" value="Genomic_DNA"/>
</dbReference>
<keyword evidence="2" id="KW-0863">Zinc-finger</keyword>
<dbReference type="Proteomes" id="UP001583193">
    <property type="component" value="Unassembled WGS sequence"/>
</dbReference>
<evidence type="ECO:0000256" key="4">
    <source>
        <dbReference type="SAM" id="MobiDB-lite"/>
    </source>
</evidence>
<dbReference type="InterPro" id="IPR013083">
    <property type="entry name" value="Znf_RING/FYVE/PHD"/>
</dbReference>
<protein>
    <recommendedName>
        <fullName evidence="5">SP-RING-type domain-containing protein</fullName>
    </recommendedName>
</protein>
<feature type="compositionally biased region" description="Polar residues" evidence="4">
    <location>
        <begin position="110"/>
        <end position="121"/>
    </location>
</feature>
<comment type="caution">
    <text evidence="6">The sequence shown here is derived from an EMBL/GenBank/DDBJ whole genome shotgun (WGS) entry which is preliminary data.</text>
</comment>
<feature type="domain" description="SP-RING-type" evidence="5">
    <location>
        <begin position="979"/>
        <end position="1022"/>
    </location>
</feature>
<dbReference type="Pfam" id="PF02891">
    <property type="entry name" value="zf-MIZ"/>
    <property type="match status" value="1"/>
</dbReference>
<keyword evidence="1" id="KW-0479">Metal-binding</keyword>
<keyword evidence="3" id="KW-0862">Zinc</keyword>
<organism evidence="6 7">
    <name type="scientific">Paecilomyces lecythidis</name>
    <dbReference type="NCBI Taxonomy" id="3004212"/>
    <lineage>
        <taxon>Eukaryota</taxon>
        <taxon>Fungi</taxon>
        <taxon>Dikarya</taxon>
        <taxon>Ascomycota</taxon>
        <taxon>Pezizomycotina</taxon>
        <taxon>Eurotiomycetes</taxon>
        <taxon>Eurotiomycetidae</taxon>
        <taxon>Eurotiales</taxon>
        <taxon>Thermoascaceae</taxon>
        <taxon>Paecilomyces</taxon>
    </lineage>
</organism>
<evidence type="ECO:0000313" key="6">
    <source>
        <dbReference type="EMBL" id="KAL1880920.1"/>
    </source>
</evidence>
<evidence type="ECO:0000259" key="5">
    <source>
        <dbReference type="Pfam" id="PF02891"/>
    </source>
</evidence>
<feature type="region of interest" description="Disordered" evidence="4">
    <location>
        <begin position="1"/>
        <end position="169"/>
    </location>
</feature>
<feature type="compositionally biased region" description="Low complexity" evidence="4">
    <location>
        <begin position="545"/>
        <end position="568"/>
    </location>
</feature>
<reference evidence="6 7" key="1">
    <citation type="journal article" date="2024" name="IMA Fungus">
        <title>IMA Genome - F19 : A genome assembly and annotation guide to empower mycologists, including annotated draft genome sequences of Ceratocystis pirilliformis, Diaporthe australafricana, Fusarium ophioides, Paecilomyces lecythidis, and Sporothrix stenoceras.</title>
        <authorList>
            <person name="Aylward J."/>
            <person name="Wilson A.M."/>
            <person name="Visagie C.M."/>
            <person name="Spraker J."/>
            <person name="Barnes I."/>
            <person name="Buitendag C."/>
            <person name="Ceriani C."/>
            <person name="Del Mar Angel L."/>
            <person name="du Plessis D."/>
            <person name="Fuchs T."/>
            <person name="Gasser K."/>
            <person name="Kramer D."/>
            <person name="Li W."/>
            <person name="Munsamy K."/>
            <person name="Piso A."/>
            <person name="Price J.L."/>
            <person name="Sonnekus B."/>
            <person name="Thomas C."/>
            <person name="van der Nest A."/>
            <person name="van Dijk A."/>
            <person name="van Heerden A."/>
            <person name="van Vuuren N."/>
            <person name="Yilmaz N."/>
            <person name="Duong T.A."/>
            <person name="van der Merwe N.A."/>
            <person name="Wingfield M.J."/>
            <person name="Wingfield B.D."/>
        </authorList>
    </citation>
    <scope>NUCLEOTIDE SEQUENCE [LARGE SCALE GENOMIC DNA]</scope>
    <source>
        <strain evidence="6 7">CMW 18167</strain>
    </source>
</reference>
<accession>A0ABR3XZ09</accession>
<dbReference type="PANTHER" id="PTHR10782">
    <property type="entry name" value="ZINC FINGER MIZ DOMAIN-CONTAINING PROTEIN"/>
    <property type="match status" value="1"/>
</dbReference>
<sequence>MSPRAQRNGQTSNRAAGWAFETSNSTLNKFLGGTRRAWMSGGAAHHSPSAPTRTQANNQSRPPVAPGRISSPARTSSANVKLPSNGPPPQTVGSTVTANTAPISPITPVQKHSSIPVSIKQSPPPESELLDSGLASAARDAGQPSVLPSPEPSNGSRTSPAVQVDAERGSNIEANVVVLRSMLDRDESASAVNGSQTRNTDSLTATWRAGLAVSSSVQPHNTVAVSTDQTLHRDKRPRIEVPCSTVSNTTVSPVVHEANGTDHASSAPASPGRAFWDHASSALSQLESAPLTFSLSESVEVPRVRLLQEACRSQDLFYIALHQVFCLHTFAPSEFAKLPGFSNSQESGLEILQRLLLDNRRLSGDFLKWCVNFPFSMSHMLQSTTYRSVLQQAGQSLSLLAANWVFFEQETRRRCYPPLIDELVVRFHIVSSTLQGVIFTAICRRHIQARDDNRLQRFLSLFERNRRDYRRRFREPRTVEVMQKENEELIKEYQSLWLQSAPRNELQSQPTPSSVATQRAGQMASRPVSTGPVHATSLAMNSVRPPVQSPSMPLLPSQPYSNSPYSQNIPPSHVPSPHGGQHAQANPRQIPSTLVSPVQMPGSQHGPQLSPTYFQQNCVISQGQPQNSPQVRNYHVMPPMYSVPSQQMPSQMVQVPQLSQPPQRRRRPSEHAPLHVRTNVQPAPVVSSAPVVGPMDNRFIPSYLPTGMTQQQYAALPPSVQRGPVDQRLLPAPGTIPPPRAHPGPVYASIHQLHLRDPARKQVRQGFNGEVEEELFQYLHSFAVIPTCLGQTESIFGFTFSVSNDTLGKLPRDTRFPDGRRATRVLSNGNRLYRLRCIKVASSSESVSEGAWTAAQSVWPSVFYLHVNGKEMFVRRKTHHAKDLPLDITPNLREGPNELTLHFLRSQEERDNLLYALAVEVLEIANLDHVKSLVRPLAASDSRLQIQQRLSVSAVDEELSVVNDYISIGLIDPFMARIFDVPARGKSCKHQECFDLNAFFGTRASKSGNGPMKENWKCPICRGDCRPQNLVIDEFLVEVRAELQRSGKLEGARAIHVKVDGTWQPKIEQDPKTEEGTAPAKRKLSEIDNEMAPLRPQNPNAGITPQVAKAPEVIELD</sequence>
<feature type="compositionally biased region" description="Polar residues" evidence="4">
    <location>
        <begin position="49"/>
        <end position="61"/>
    </location>
</feature>
<proteinExistence type="predicted"/>
<dbReference type="Gene3D" id="3.30.40.10">
    <property type="entry name" value="Zinc/RING finger domain, C3HC4 (zinc finger)"/>
    <property type="match status" value="1"/>
</dbReference>
<dbReference type="PANTHER" id="PTHR10782:SF4">
    <property type="entry name" value="TONALLI, ISOFORM E"/>
    <property type="match status" value="1"/>
</dbReference>
<evidence type="ECO:0000256" key="1">
    <source>
        <dbReference type="ARBA" id="ARBA00022723"/>
    </source>
</evidence>
<feature type="region of interest" description="Disordered" evidence="4">
    <location>
        <begin position="1064"/>
        <end position="1117"/>
    </location>
</feature>
<evidence type="ECO:0000313" key="7">
    <source>
        <dbReference type="Proteomes" id="UP001583193"/>
    </source>
</evidence>
<feature type="region of interest" description="Disordered" evidence="4">
    <location>
        <begin position="503"/>
        <end position="587"/>
    </location>
</feature>
<feature type="compositionally biased region" description="Polar residues" evidence="4">
    <location>
        <begin position="1"/>
        <end position="14"/>
    </location>
</feature>
<evidence type="ECO:0000256" key="3">
    <source>
        <dbReference type="ARBA" id="ARBA00022833"/>
    </source>
</evidence>
<keyword evidence="7" id="KW-1185">Reference proteome</keyword>
<name>A0ABR3XZ09_9EURO</name>
<gene>
    <name evidence="6" type="ORF">Plec18167_003455</name>
</gene>
<dbReference type="InterPro" id="IPR004181">
    <property type="entry name" value="Znf_MIZ"/>
</dbReference>
<feature type="compositionally biased region" description="Polar residues" evidence="4">
    <location>
        <begin position="503"/>
        <end position="520"/>
    </location>
</feature>
<feature type="compositionally biased region" description="Polar residues" evidence="4">
    <location>
        <begin position="91"/>
        <end position="102"/>
    </location>
</feature>